<dbReference type="EMBL" id="PIPZ01000001">
    <property type="protein sequence ID" value="RUO60882.1"/>
    <property type="molecule type" value="Genomic_DNA"/>
</dbReference>
<sequence length="300" mass="33309">MLIVRTILIIISFIFSASTMAGVSAWVPFEQDNGHIRVKVTIEGVEGWAIMDSGANINGINQAFIEKHGLTPKQHRSKIKVKGVHGVKERIAYRDVKTEMFGQNLELDYVELNFGGEDTAIILGAPVLEQYVLQFDYPNSRMRFVDHDSIDMANVKNLPMRPRRGIGDPIVKVSLNGETEVWLILDTGSNSGVYLNREVAEDHGWLEKFPVTQGISRGVNTTGNVDMFRIPTLGFGPFLLENVGITVPEAGVNATFGEAEDELNTRIGSVRVDGLIGYDVLQHFILTIDYKFGRGHIHAE</sequence>
<reference evidence="3" key="1">
    <citation type="journal article" date="2018" name="Front. Microbiol.">
        <title>Genome-Based Analysis Reveals the Taxonomy and Diversity of the Family Idiomarinaceae.</title>
        <authorList>
            <person name="Liu Y."/>
            <person name="Lai Q."/>
            <person name="Shao Z."/>
        </authorList>
    </citation>
    <scope>NUCLEOTIDE SEQUENCE [LARGE SCALE GENOMIC DNA]</scope>
    <source>
        <strain evidence="3">PIM1</strain>
    </source>
</reference>
<dbReference type="OrthoDB" id="3521766at2"/>
<dbReference type="Gene3D" id="2.40.70.10">
    <property type="entry name" value="Acid Proteases"/>
    <property type="match status" value="2"/>
</dbReference>
<evidence type="ECO:0000313" key="3">
    <source>
        <dbReference type="Proteomes" id="UP000288127"/>
    </source>
</evidence>
<gene>
    <name evidence="2" type="ORF">CWI76_00970</name>
</gene>
<dbReference type="Proteomes" id="UP000288127">
    <property type="component" value="Unassembled WGS sequence"/>
</dbReference>
<feature type="chain" id="PRO_5019153761" evidence="1">
    <location>
        <begin position="22"/>
        <end position="300"/>
    </location>
</feature>
<keyword evidence="3" id="KW-1185">Reference proteome</keyword>
<evidence type="ECO:0000313" key="2">
    <source>
        <dbReference type="EMBL" id="RUO60882.1"/>
    </source>
</evidence>
<name>A0A432YIV5_9GAMM</name>
<keyword evidence="1" id="KW-0732">Signal</keyword>
<dbReference type="InterPro" id="IPR021109">
    <property type="entry name" value="Peptidase_aspartic_dom_sf"/>
</dbReference>
<organism evidence="2 3">
    <name type="scientific">Pseudidiomarina marina</name>
    <dbReference type="NCBI Taxonomy" id="502366"/>
    <lineage>
        <taxon>Bacteria</taxon>
        <taxon>Pseudomonadati</taxon>
        <taxon>Pseudomonadota</taxon>
        <taxon>Gammaproteobacteria</taxon>
        <taxon>Alteromonadales</taxon>
        <taxon>Idiomarinaceae</taxon>
        <taxon>Pseudidiomarina</taxon>
    </lineage>
</organism>
<dbReference type="AlphaFoldDB" id="A0A432YIV5"/>
<comment type="caution">
    <text evidence="2">The sequence shown here is derived from an EMBL/GenBank/DDBJ whole genome shotgun (WGS) entry which is preliminary data.</text>
</comment>
<proteinExistence type="predicted"/>
<evidence type="ECO:0000256" key="1">
    <source>
        <dbReference type="SAM" id="SignalP"/>
    </source>
</evidence>
<feature type="signal peptide" evidence="1">
    <location>
        <begin position="1"/>
        <end position="21"/>
    </location>
</feature>
<dbReference type="Pfam" id="PF13650">
    <property type="entry name" value="Asp_protease_2"/>
    <property type="match status" value="2"/>
</dbReference>
<accession>A0A432YIV5</accession>
<dbReference type="SUPFAM" id="SSF50630">
    <property type="entry name" value="Acid proteases"/>
    <property type="match status" value="1"/>
</dbReference>
<protein>
    <submittedName>
        <fullName evidence="2">Signal protein PDZ</fullName>
    </submittedName>
</protein>
<dbReference type="CDD" id="cd00303">
    <property type="entry name" value="retropepsin_like"/>
    <property type="match status" value="1"/>
</dbReference>